<evidence type="ECO:0000313" key="1">
    <source>
        <dbReference type="EMBL" id="TQK86198.1"/>
    </source>
</evidence>
<dbReference type="Proteomes" id="UP000318103">
    <property type="component" value="Unassembled WGS sequence"/>
</dbReference>
<keyword evidence="2" id="KW-1185">Reference proteome</keyword>
<name>A0A542THB6_9ACTN</name>
<sequence>MEPVIAASCFASMIWAMAQVQRSSLDFPRRAGSEDVEPEDMASTAWEWRGVGPKVWDYRPAGAASCLSCRR</sequence>
<gene>
    <name evidence="1" type="ORF">FB563_6299</name>
</gene>
<dbReference type="EMBL" id="VFNX01000002">
    <property type="protein sequence ID" value="TQK86198.1"/>
    <property type="molecule type" value="Genomic_DNA"/>
</dbReference>
<comment type="caution">
    <text evidence="1">The sequence shown here is derived from an EMBL/GenBank/DDBJ whole genome shotgun (WGS) entry which is preliminary data.</text>
</comment>
<organism evidence="1 2">
    <name type="scientific">Streptomyces puniciscabiei</name>
    <dbReference type="NCBI Taxonomy" id="164348"/>
    <lineage>
        <taxon>Bacteria</taxon>
        <taxon>Bacillati</taxon>
        <taxon>Actinomycetota</taxon>
        <taxon>Actinomycetes</taxon>
        <taxon>Kitasatosporales</taxon>
        <taxon>Streptomycetaceae</taxon>
        <taxon>Streptomyces</taxon>
    </lineage>
</organism>
<dbReference type="AlphaFoldDB" id="A0A542THB6"/>
<proteinExistence type="predicted"/>
<accession>A0A542THB6</accession>
<protein>
    <submittedName>
        <fullName evidence="1">Uncharacterized protein</fullName>
    </submittedName>
</protein>
<reference evidence="1 2" key="1">
    <citation type="submission" date="2019-06" db="EMBL/GenBank/DDBJ databases">
        <title>Sequencing the genomes of 1000 actinobacteria strains.</title>
        <authorList>
            <person name="Klenk H.-P."/>
        </authorList>
    </citation>
    <scope>NUCLEOTIDE SEQUENCE [LARGE SCALE GENOMIC DNA]</scope>
    <source>
        <strain evidence="1 2">DSM 41929</strain>
    </source>
</reference>
<evidence type="ECO:0000313" key="2">
    <source>
        <dbReference type="Proteomes" id="UP000318103"/>
    </source>
</evidence>